<name>A0A8T2QBS2_CERRI</name>
<comment type="caution">
    <text evidence="3">The sequence shown here is derived from an EMBL/GenBank/DDBJ whole genome shotgun (WGS) entry which is preliminary data.</text>
</comment>
<evidence type="ECO:0000259" key="2">
    <source>
        <dbReference type="Pfam" id="PF10157"/>
    </source>
</evidence>
<protein>
    <recommendedName>
        <fullName evidence="2">BLOC-1-related complex subunit 6 C-terminal helix domain-containing protein</fullName>
    </recommendedName>
</protein>
<dbReference type="Pfam" id="PF10157">
    <property type="entry name" value="BORCS6"/>
    <property type="match status" value="1"/>
</dbReference>
<evidence type="ECO:0000313" key="4">
    <source>
        <dbReference type="Proteomes" id="UP000825935"/>
    </source>
</evidence>
<dbReference type="OrthoDB" id="21270at2759"/>
<reference evidence="3" key="1">
    <citation type="submission" date="2021-08" db="EMBL/GenBank/DDBJ databases">
        <title>WGS assembly of Ceratopteris richardii.</title>
        <authorList>
            <person name="Marchant D.B."/>
            <person name="Chen G."/>
            <person name="Jenkins J."/>
            <person name="Shu S."/>
            <person name="Leebens-Mack J."/>
            <person name="Grimwood J."/>
            <person name="Schmutz J."/>
            <person name="Soltis P."/>
            <person name="Soltis D."/>
            <person name="Chen Z.-H."/>
        </authorList>
    </citation>
    <scope>NUCLEOTIDE SEQUENCE</scope>
    <source>
        <strain evidence="3">Whitten #5841</strain>
        <tissue evidence="3">Leaf</tissue>
    </source>
</reference>
<proteinExistence type="predicted"/>
<sequence>MALDPGMERTGSSVEGAEEELSEEPLRYTMEGYDLDVVMAMRTLEAVEKDAQGVAASLSSLLSALQSGLSNVTSSSVKHLECYNDVAGHVQETALDAAMKGNKFINACLRLNEEMKGMGVLARQMYPFMFLWFGCPSNGLKMFLAKNHFSYETAVTSLIRAERC</sequence>
<feature type="region of interest" description="Disordered" evidence="1">
    <location>
        <begin position="1"/>
        <end position="23"/>
    </location>
</feature>
<organism evidence="3 4">
    <name type="scientific">Ceratopteris richardii</name>
    <name type="common">Triangle waterfern</name>
    <dbReference type="NCBI Taxonomy" id="49495"/>
    <lineage>
        <taxon>Eukaryota</taxon>
        <taxon>Viridiplantae</taxon>
        <taxon>Streptophyta</taxon>
        <taxon>Embryophyta</taxon>
        <taxon>Tracheophyta</taxon>
        <taxon>Polypodiopsida</taxon>
        <taxon>Polypodiidae</taxon>
        <taxon>Polypodiales</taxon>
        <taxon>Pteridineae</taxon>
        <taxon>Pteridaceae</taxon>
        <taxon>Parkerioideae</taxon>
        <taxon>Ceratopteris</taxon>
    </lineage>
</organism>
<dbReference type="InterPro" id="IPR046465">
    <property type="entry name" value="BORCS6_C"/>
</dbReference>
<dbReference type="PANTHER" id="PTHR39708">
    <property type="entry name" value="OS07G0483400 PROTEIN"/>
    <property type="match status" value="1"/>
</dbReference>
<dbReference type="PANTHER" id="PTHR39708:SF2">
    <property type="entry name" value="BLOC-1-RELATED COMPLEX SUBUNIT 6 C-TERMINAL HELIX DOMAIN-CONTAINING PROTEIN"/>
    <property type="match status" value="1"/>
</dbReference>
<evidence type="ECO:0000313" key="3">
    <source>
        <dbReference type="EMBL" id="KAH7281080.1"/>
    </source>
</evidence>
<gene>
    <name evidence="3" type="ORF">KP509_36G028900</name>
</gene>
<keyword evidence="4" id="KW-1185">Reference proteome</keyword>
<feature type="domain" description="BLOC-1-related complex subunit 6 C-terminal helix" evidence="2">
    <location>
        <begin position="39"/>
        <end position="125"/>
    </location>
</feature>
<accession>A0A8T2QBS2</accession>
<dbReference type="EMBL" id="CM035441">
    <property type="protein sequence ID" value="KAH7281080.1"/>
    <property type="molecule type" value="Genomic_DNA"/>
</dbReference>
<dbReference type="Proteomes" id="UP000825935">
    <property type="component" value="Chromosome 36"/>
</dbReference>
<evidence type="ECO:0000256" key="1">
    <source>
        <dbReference type="SAM" id="MobiDB-lite"/>
    </source>
</evidence>
<dbReference type="AlphaFoldDB" id="A0A8T2QBS2"/>